<dbReference type="InterPro" id="IPR000639">
    <property type="entry name" value="Epox_hydrolase-like"/>
</dbReference>
<accession>A0ABU4LHA3</accession>
<dbReference type="PRINTS" id="PR00412">
    <property type="entry name" value="EPOXHYDRLASE"/>
</dbReference>
<dbReference type="GO" id="GO:0016787">
    <property type="term" value="F:hydrolase activity"/>
    <property type="evidence" value="ECO:0007669"/>
    <property type="project" value="UniProtKB-KW"/>
</dbReference>
<protein>
    <submittedName>
        <fullName evidence="2">Alpha/beta hydrolase</fullName>
    </submittedName>
</protein>
<name>A0ABU4LHA3_9ACTN</name>
<dbReference type="RefSeq" id="WP_086756001.1">
    <property type="nucleotide sequence ID" value="NZ_JAGJBZ010000001.1"/>
</dbReference>
<evidence type="ECO:0000313" key="3">
    <source>
        <dbReference type="Proteomes" id="UP001271723"/>
    </source>
</evidence>
<sequence length="294" mass="31934">MTGGSRSRYVLVDGVRTHYLDAGDGDATLVLLHGGAYGEDAALSWERTIPALAEHYRVLAPDWLGFGGTDKIRDFASGSARMLAHMTRFLEIMCVERAHFAGVSMGATMLLRVAATGRPAWPITSVVSASGGGFTPANAARQVLLDYDQSLEAMRALVAVSYHDPAWAADEEFVRRRWRNSLVPGAWEATASARFKGPATPDRGEFGRPDDIPYENITVPVLYTGGRHDRLREPGYLDEITARTPRARSQLFDCGHVVPVERPARWNDLVLRFLAGVDGRPAPGGVSAEGSVLS</sequence>
<evidence type="ECO:0000259" key="1">
    <source>
        <dbReference type="Pfam" id="PF00561"/>
    </source>
</evidence>
<keyword evidence="3" id="KW-1185">Reference proteome</keyword>
<dbReference type="InterPro" id="IPR050266">
    <property type="entry name" value="AB_hydrolase_sf"/>
</dbReference>
<reference evidence="2 3" key="1">
    <citation type="journal article" date="2023" name="Microb. Genom.">
        <title>Mesoterricola silvestris gen. nov., sp. nov., Mesoterricola sediminis sp. nov., Geothrix oryzae sp. nov., Geothrix edaphica sp. nov., Geothrix rubra sp. nov., and Geothrix limicola sp. nov., six novel members of Acidobacteriota isolated from soils.</title>
        <authorList>
            <person name="Weisberg A.J."/>
            <person name="Pearce E."/>
            <person name="Kramer C.G."/>
            <person name="Chang J.H."/>
            <person name="Clarke C.R."/>
        </authorList>
    </citation>
    <scope>NUCLEOTIDE SEQUENCE [LARGE SCALE GENOMIC DNA]</scope>
    <source>
        <strain evidence="2 3">NRRL_B-2795</strain>
    </source>
</reference>
<dbReference type="Gene3D" id="3.40.50.1820">
    <property type="entry name" value="alpha/beta hydrolase"/>
    <property type="match status" value="1"/>
</dbReference>
<gene>
    <name evidence="2" type="ORF">PV517_38545</name>
</gene>
<comment type="caution">
    <text evidence="2">The sequence shown here is derived from an EMBL/GenBank/DDBJ whole genome shotgun (WGS) entry which is preliminary data.</text>
</comment>
<evidence type="ECO:0000313" key="2">
    <source>
        <dbReference type="EMBL" id="MDX2914559.1"/>
    </source>
</evidence>
<dbReference type="Proteomes" id="UP001271723">
    <property type="component" value="Unassembled WGS sequence"/>
</dbReference>
<dbReference type="InterPro" id="IPR000073">
    <property type="entry name" value="AB_hydrolase_1"/>
</dbReference>
<proteinExistence type="predicted"/>
<dbReference type="EMBL" id="JARAVY010000021">
    <property type="protein sequence ID" value="MDX2914559.1"/>
    <property type="molecule type" value="Genomic_DNA"/>
</dbReference>
<dbReference type="PANTHER" id="PTHR43798:SF33">
    <property type="entry name" value="HYDROLASE, PUTATIVE (AFU_ORTHOLOGUE AFUA_2G14860)-RELATED"/>
    <property type="match status" value="1"/>
</dbReference>
<dbReference type="InterPro" id="IPR029058">
    <property type="entry name" value="AB_hydrolase_fold"/>
</dbReference>
<dbReference type="SUPFAM" id="SSF53474">
    <property type="entry name" value="alpha/beta-Hydrolases"/>
    <property type="match status" value="1"/>
</dbReference>
<dbReference type="Pfam" id="PF00561">
    <property type="entry name" value="Abhydrolase_1"/>
    <property type="match status" value="1"/>
</dbReference>
<dbReference type="PANTHER" id="PTHR43798">
    <property type="entry name" value="MONOACYLGLYCEROL LIPASE"/>
    <property type="match status" value="1"/>
</dbReference>
<keyword evidence="2" id="KW-0378">Hydrolase</keyword>
<organism evidence="2 3">
    <name type="scientific">Streptomyces griseiscabiei</name>
    <dbReference type="NCBI Taxonomy" id="2993540"/>
    <lineage>
        <taxon>Bacteria</taxon>
        <taxon>Bacillati</taxon>
        <taxon>Actinomycetota</taxon>
        <taxon>Actinomycetes</taxon>
        <taxon>Kitasatosporales</taxon>
        <taxon>Streptomycetaceae</taxon>
        <taxon>Streptomyces</taxon>
    </lineage>
</organism>
<feature type="domain" description="AB hydrolase-1" evidence="1">
    <location>
        <begin position="28"/>
        <end position="263"/>
    </location>
</feature>